<keyword evidence="1" id="KW-1133">Transmembrane helix</keyword>
<keyword evidence="3" id="KW-1185">Reference proteome</keyword>
<organism evidence="2 3">
    <name type="scientific">Pseudoxanthomonas indica</name>
    <dbReference type="NCBI Taxonomy" id="428993"/>
    <lineage>
        <taxon>Bacteria</taxon>
        <taxon>Pseudomonadati</taxon>
        <taxon>Pseudomonadota</taxon>
        <taxon>Gammaproteobacteria</taxon>
        <taxon>Lysobacterales</taxon>
        <taxon>Lysobacteraceae</taxon>
        <taxon>Pseudoxanthomonas</taxon>
    </lineage>
</organism>
<protein>
    <recommendedName>
        <fullName evidence="4">Nitrogen fixation protein FixH</fullName>
    </recommendedName>
</protein>
<feature type="transmembrane region" description="Helical" evidence="1">
    <location>
        <begin position="12"/>
        <end position="35"/>
    </location>
</feature>
<dbReference type="OrthoDB" id="5948217at2"/>
<dbReference type="RefSeq" id="WP_079724624.1">
    <property type="nucleotide sequence ID" value="NZ_BMCL01000001.1"/>
</dbReference>
<name>A0A1T5LBP0_9GAMM</name>
<keyword evidence="1" id="KW-0812">Transmembrane</keyword>
<accession>A0A1T5LBP0</accession>
<evidence type="ECO:0000256" key="1">
    <source>
        <dbReference type="SAM" id="Phobius"/>
    </source>
</evidence>
<dbReference type="Proteomes" id="UP000190341">
    <property type="component" value="Unassembled WGS sequence"/>
</dbReference>
<sequence length="169" mass="18589">MTDKRPFWREPMVWLVAGLPFASIVASIILITVAVRTGGADTVTDDVKRVAQIQTVDLGPDQRAAEGKLSVVMRVDEKGIEVIPVTGTFNRTEKLQLSLLHPSQAEQDRQLALPPGGLGWRLDGIEVDPSHDWKLELASAQDHWRIKGRLPKHELAARLAPALKDAPTP</sequence>
<dbReference type="STRING" id="428993.SAMN06296058_2246"/>
<evidence type="ECO:0008006" key="4">
    <source>
        <dbReference type="Google" id="ProtNLM"/>
    </source>
</evidence>
<gene>
    <name evidence="2" type="ORF">SAMN06296058_2246</name>
</gene>
<keyword evidence="1" id="KW-0472">Membrane</keyword>
<evidence type="ECO:0000313" key="2">
    <source>
        <dbReference type="EMBL" id="SKC73314.1"/>
    </source>
</evidence>
<dbReference type="InterPro" id="IPR008620">
    <property type="entry name" value="FixH"/>
</dbReference>
<reference evidence="2 3" key="1">
    <citation type="submission" date="2017-02" db="EMBL/GenBank/DDBJ databases">
        <authorList>
            <person name="Peterson S.W."/>
        </authorList>
    </citation>
    <scope>NUCLEOTIDE SEQUENCE [LARGE SCALE GENOMIC DNA]</scope>
    <source>
        <strain evidence="2 3">P15</strain>
    </source>
</reference>
<proteinExistence type="predicted"/>
<dbReference type="EMBL" id="FUZV01000002">
    <property type="protein sequence ID" value="SKC73314.1"/>
    <property type="molecule type" value="Genomic_DNA"/>
</dbReference>
<evidence type="ECO:0000313" key="3">
    <source>
        <dbReference type="Proteomes" id="UP000190341"/>
    </source>
</evidence>
<dbReference type="AlphaFoldDB" id="A0A1T5LBP0"/>
<dbReference type="Pfam" id="PF05751">
    <property type="entry name" value="FixH"/>
    <property type="match status" value="1"/>
</dbReference>